<proteinExistence type="predicted"/>
<name>A0A833LZF1_9LEPT</name>
<evidence type="ECO:0000256" key="1">
    <source>
        <dbReference type="SAM" id="SignalP"/>
    </source>
</evidence>
<comment type="caution">
    <text evidence="2">The sequence shown here is derived from an EMBL/GenBank/DDBJ whole genome shotgun (WGS) entry which is preliminary data.</text>
</comment>
<organism evidence="2 3">
    <name type="scientific">Leptonema illini</name>
    <dbReference type="NCBI Taxonomy" id="183"/>
    <lineage>
        <taxon>Bacteria</taxon>
        <taxon>Pseudomonadati</taxon>
        <taxon>Spirochaetota</taxon>
        <taxon>Spirochaetia</taxon>
        <taxon>Leptospirales</taxon>
        <taxon>Leptospiraceae</taxon>
        <taxon>Leptonema</taxon>
    </lineage>
</organism>
<accession>A0A833LZF1</accession>
<keyword evidence="1" id="KW-0732">Signal</keyword>
<reference evidence="2 3" key="1">
    <citation type="submission" date="2019-10" db="EMBL/GenBank/DDBJ databases">
        <title>Extracellular Electron Transfer in a Candidatus Methanoperedens spp. Enrichment Culture.</title>
        <authorList>
            <person name="Berger S."/>
            <person name="Rangel Shaw D."/>
            <person name="Berben T."/>
            <person name="In 'T Zandt M."/>
            <person name="Frank J."/>
            <person name="Reimann J."/>
            <person name="Jetten M.S.M."/>
            <person name="Welte C.U."/>
        </authorList>
    </citation>
    <scope>NUCLEOTIDE SEQUENCE [LARGE SCALE GENOMIC DNA]</scope>
    <source>
        <strain evidence="2">SB12</strain>
    </source>
</reference>
<feature type="signal peptide" evidence="1">
    <location>
        <begin position="1"/>
        <end position="22"/>
    </location>
</feature>
<dbReference type="AlphaFoldDB" id="A0A833LZF1"/>
<feature type="chain" id="PRO_5032682010" evidence="1">
    <location>
        <begin position="23"/>
        <end position="345"/>
    </location>
</feature>
<dbReference type="Proteomes" id="UP000460298">
    <property type="component" value="Unassembled WGS sequence"/>
</dbReference>
<evidence type="ECO:0000313" key="3">
    <source>
        <dbReference type="Proteomes" id="UP000460298"/>
    </source>
</evidence>
<protein>
    <submittedName>
        <fullName evidence="2">Uncharacterized protein</fullName>
    </submittedName>
</protein>
<evidence type="ECO:0000313" key="2">
    <source>
        <dbReference type="EMBL" id="KAB2929327.1"/>
    </source>
</evidence>
<sequence length="345" mass="39819">MNKALKGIAIACVMLVAASIQARSGREALTYMEKISKPTEKIPIDMWDYIRSAAHSKNAVQVENKRRSLIQNVAAVRAATARQPGFDGDTTFRDSLVHYLTTLHIILTEDYGKIVDMEEVAEQSYDAMEAYLLAKEKANVKMNEAAEAFRKAEEEYASKHNIKLIYTESEVSKNLKKAGEVMAHYNQVYLIFFKSYKQELYLLDALNKQDMGKFEQNRLALAKTTDKGLDLLDDIDDYNGDDSLLEACEEYLEFANKEAEEHLKIVSEFQSKQEQFEDIKRAFEAKKQSERTQKDVDLYNAKVKEVNDASHRYNNMMDQLNQNRSRLIDFWNKSGTRFFERHVPK</sequence>
<gene>
    <name evidence="2" type="ORF">F9K24_20255</name>
</gene>
<dbReference type="EMBL" id="WBUI01000033">
    <property type="protein sequence ID" value="KAB2929327.1"/>
    <property type="molecule type" value="Genomic_DNA"/>
</dbReference>